<feature type="transmembrane region" description="Helical" evidence="1">
    <location>
        <begin position="68"/>
        <end position="92"/>
    </location>
</feature>
<sequence length="195" mass="19490">MTIALLAALAAGSVVVEGCVIARCLAGLAPGGARHLTALGAGFLAGELWTIGLLGAAHGLVGPGLHALVPWITVPATVALVGWVVRDAGLWLGPRFGPGAGWRLLVAAGAAVQGCGTALVASAVALAWASGAPPPWSPEAASSPLATAVLHAVLPVALALGVALQLVWLLALRGARIPMLDWTHRERASAQRTTS</sequence>
<accession>A0A1G8FUT1</accession>
<keyword evidence="1" id="KW-0472">Membrane</keyword>
<proteinExistence type="predicted"/>
<dbReference type="OrthoDB" id="9776710at2"/>
<feature type="transmembrane region" description="Helical" evidence="1">
    <location>
        <begin position="148"/>
        <end position="171"/>
    </location>
</feature>
<feature type="transmembrane region" description="Helical" evidence="1">
    <location>
        <begin position="104"/>
        <end position="128"/>
    </location>
</feature>
<keyword evidence="3" id="KW-1185">Reference proteome</keyword>
<dbReference type="EMBL" id="LT629695">
    <property type="protein sequence ID" value="SDH85902.1"/>
    <property type="molecule type" value="Genomic_DNA"/>
</dbReference>
<evidence type="ECO:0000313" key="2">
    <source>
        <dbReference type="EMBL" id="SDH85902.1"/>
    </source>
</evidence>
<keyword evidence="1" id="KW-1133">Transmembrane helix</keyword>
<dbReference type="AlphaFoldDB" id="A0A1G8FUT1"/>
<dbReference type="Proteomes" id="UP000198822">
    <property type="component" value="Chromosome I"/>
</dbReference>
<evidence type="ECO:0000313" key="3">
    <source>
        <dbReference type="Proteomes" id="UP000198822"/>
    </source>
</evidence>
<reference evidence="3" key="1">
    <citation type="submission" date="2016-10" db="EMBL/GenBank/DDBJ databases">
        <authorList>
            <person name="Varghese N."/>
            <person name="Submissions S."/>
        </authorList>
    </citation>
    <scope>NUCLEOTIDE SEQUENCE [LARGE SCALE GENOMIC DNA]</scope>
    <source>
        <strain evidence="3">DSM 22002</strain>
    </source>
</reference>
<dbReference type="RefSeq" id="WP_092505674.1">
    <property type="nucleotide sequence ID" value="NZ_LT629695.1"/>
</dbReference>
<organism evidence="2 3">
    <name type="scientific">Agrococcus jejuensis</name>
    <dbReference type="NCBI Taxonomy" id="399736"/>
    <lineage>
        <taxon>Bacteria</taxon>
        <taxon>Bacillati</taxon>
        <taxon>Actinomycetota</taxon>
        <taxon>Actinomycetes</taxon>
        <taxon>Micrococcales</taxon>
        <taxon>Microbacteriaceae</taxon>
        <taxon>Agrococcus</taxon>
    </lineage>
</organism>
<name>A0A1G8FUT1_9MICO</name>
<keyword evidence="1" id="KW-0812">Transmembrane</keyword>
<evidence type="ECO:0000256" key="1">
    <source>
        <dbReference type="SAM" id="Phobius"/>
    </source>
</evidence>
<dbReference type="STRING" id="399736.SAMN04489720_2626"/>
<protein>
    <submittedName>
        <fullName evidence="2">Uncharacterized protein</fullName>
    </submittedName>
</protein>
<gene>
    <name evidence="2" type="ORF">SAMN04489720_2626</name>
</gene>